<keyword evidence="11" id="KW-1185">Reference proteome</keyword>
<gene>
    <name evidence="10" type="primary">cbiB</name>
    <name evidence="9" type="synonym">cobD</name>
    <name evidence="10" type="ORF">NZD86_18140</name>
</gene>
<keyword evidence="4 9" id="KW-1003">Cell membrane</keyword>
<dbReference type="Pfam" id="PF03186">
    <property type="entry name" value="CobD_Cbib"/>
    <property type="match status" value="1"/>
</dbReference>
<evidence type="ECO:0000313" key="11">
    <source>
        <dbReference type="Proteomes" id="UP001164803"/>
    </source>
</evidence>
<evidence type="ECO:0000256" key="6">
    <source>
        <dbReference type="ARBA" id="ARBA00022692"/>
    </source>
</evidence>
<dbReference type="EMBL" id="CP104064">
    <property type="protein sequence ID" value="WAH36148.1"/>
    <property type="molecule type" value="Genomic_DNA"/>
</dbReference>
<evidence type="ECO:0000256" key="9">
    <source>
        <dbReference type="HAMAP-Rule" id="MF_00024"/>
    </source>
</evidence>
<sequence length="321" mass="35745">MINFGIAAVALMLDRLIGDPRVIPHPVILFGKWIALLDRHLNRSTFGPLRKRIYGVVLTVTTLFLAYFIPWLGLGWLHRHNEWLWVAVNVFLVSTTIAWKGLMDAGRAVLVQLQVGGIEAVRSEVGKIVGRDTQHLSEEEVARATVETLAENIVDAIISPVFFACIGGTPLALLYRAANTLDSMVGYKNERYREFGWCSARVDDVLNYIPARITILLLVLVLWITKQDPRRAYRTMRQDARKHPSPNSGIPESMMAGGLGVMLGGLNYYGGIPSFRATMGEPLQPLSDRQMIRAIRVVNVLGVVLIVILVVLFLVSESLAY</sequence>
<dbReference type="PANTHER" id="PTHR34308">
    <property type="entry name" value="COBALAMIN BIOSYNTHESIS PROTEIN CBIB"/>
    <property type="match status" value="1"/>
</dbReference>
<keyword evidence="5 9" id="KW-0169">Cobalamin biosynthesis</keyword>
<comment type="subcellular location">
    <subcellularLocation>
        <location evidence="1 9">Cell membrane</location>
        <topology evidence="1 9">Multi-pass membrane protein</topology>
    </subcellularLocation>
</comment>
<evidence type="ECO:0000256" key="4">
    <source>
        <dbReference type="ARBA" id="ARBA00022475"/>
    </source>
</evidence>
<evidence type="ECO:0000256" key="8">
    <source>
        <dbReference type="ARBA" id="ARBA00023136"/>
    </source>
</evidence>
<evidence type="ECO:0000256" key="7">
    <source>
        <dbReference type="ARBA" id="ARBA00022989"/>
    </source>
</evidence>
<keyword evidence="8 9" id="KW-0472">Membrane</keyword>
<evidence type="ECO:0000256" key="2">
    <source>
        <dbReference type="ARBA" id="ARBA00004953"/>
    </source>
</evidence>
<keyword evidence="7 9" id="KW-1133">Transmembrane helix</keyword>
<name>A0ABY6Z0N5_9BACL</name>
<dbReference type="InterPro" id="IPR004485">
    <property type="entry name" value="Cobalamin_biosynth_CobD/CbiB"/>
</dbReference>
<feature type="transmembrane region" description="Helical" evidence="9">
    <location>
        <begin position="297"/>
        <end position="315"/>
    </location>
</feature>
<comment type="pathway">
    <text evidence="2 9">Cofactor biosynthesis; adenosylcobalamin biosynthesis.</text>
</comment>
<reference evidence="10" key="1">
    <citation type="submission" date="2022-08" db="EMBL/GenBank/DDBJ databases">
        <title>Alicyclobacillus dauci DSM2870, complete genome.</title>
        <authorList>
            <person name="Wang Q."/>
            <person name="Cai R."/>
            <person name="Wang Z."/>
        </authorList>
    </citation>
    <scope>NUCLEOTIDE SEQUENCE</scope>
    <source>
        <strain evidence="10">DSM 28700</strain>
    </source>
</reference>
<dbReference type="HAMAP" id="MF_00024">
    <property type="entry name" value="CobD_CbiB"/>
    <property type="match status" value="1"/>
</dbReference>
<comment type="similarity">
    <text evidence="3 9">Belongs to the CobD/CbiB family.</text>
</comment>
<dbReference type="NCBIfam" id="TIGR00380">
    <property type="entry name" value="cobal_cbiB"/>
    <property type="match status" value="1"/>
</dbReference>
<feature type="transmembrane region" description="Helical" evidence="9">
    <location>
        <begin position="153"/>
        <end position="175"/>
    </location>
</feature>
<evidence type="ECO:0000256" key="5">
    <source>
        <dbReference type="ARBA" id="ARBA00022573"/>
    </source>
</evidence>
<feature type="transmembrane region" description="Helical" evidence="9">
    <location>
        <begin position="205"/>
        <end position="224"/>
    </location>
</feature>
<dbReference type="Proteomes" id="UP001164803">
    <property type="component" value="Chromosome"/>
</dbReference>
<organism evidence="10 11">
    <name type="scientific">Alicyclobacillus dauci</name>
    <dbReference type="NCBI Taxonomy" id="1475485"/>
    <lineage>
        <taxon>Bacteria</taxon>
        <taxon>Bacillati</taxon>
        <taxon>Bacillota</taxon>
        <taxon>Bacilli</taxon>
        <taxon>Bacillales</taxon>
        <taxon>Alicyclobacillaceae</taxon>
        <taxon>Alicyclobacillus</taxon>
    </lineage>
</organism>
<protein>
    <recommendedName>
        <fullName evidence="9">Cobalamin biosynthesis protein CobD</fullName>
    </recommendedName>
</protein>
<evidence type="ECO:0000256" key="1">
    <source>
        <dbReference type="ARBA" id="ARBA00004651"/>
    </source>
</evidence>
<keyword evidence="6 9" id="KW-0812">Transmembrane</keyword>
<proteinExistence type="inferred from homology"/>
<evidence type="ECO:0000313" key="10">
    <source>
        <dbReference type="EMBL" id="WAH36148.1"/>
    </source>
</evidence>
<evidence type="ECO:0000256" key="3">
    <source>
        <dbReference type="ARBA" id="ARBA00006263"/>
    </source>
</evidence>
<dbReference type="PANTHER" id="PTHR34308:SF1">
    <property type="entry name" value="COBALAMIN BIOSYNTHESIS PROTEIN CBIB"/>
    <property type="match status" value="1"/>
</dbReference>
<accession>A0ABY6Z0N5</accession>
<comment type="function">
    <text evidence="9">Converts cobyric acid to cobinamide by the addition of aminopropanol on the F carboxylic group.</text>
</comment>
<feature type="transmembrane region" description="Helical" evidence="9">
    <location>
        <begin position="53"/>
        <end position="77"/>
    </location>
</feature>
<dbReference type="RefSeq" id="WP_268043458.1">
    <property type="nucleotide sequence ID" value="NZ_CP104064.1"/>
</dbReference>
<feature type="transmembrane region" description="Helical" evidence="9">
    <location>
        <begin position="83"/>
        <end position="102"/>
    </location>
</feature>